<evidence type="ECO:0000256" key="3">
    <source>
        <dbReference type="ARBA" id="ARBA00023180"/>
    </source>
</evidence>
<keyword evidence="3" id="KW-0325">Glycoprotein</keyword>
<accession>A0A6J6CYP9</accession>
<keyword evidence="2" id="KW-0808">Transferase</keyword>
<dbReference type="InterPro" id="IPR049625">
    <property type="entry name" value="Glyco_transf_61_cat"/>
</dbReference>
<evidence type="ECO:0000259" key="5">
    <source>
        <dbReference type="Pfam" id="PF04577"/>
    </source>
</evidence>
<dbReference type="AlphaFoldDB" id="A0A6J6CYP9"/>
<dbReference type="Pfam" id="PF04577">
    <property type="entry name" value="Glyco_transf_61"/>
    <property type="match status" value="1"/>
</dbReference>
<gene>
    <name evidence="6" type="ORF">UFOPK1591_00389</name>
</gene>
<dbReference type="InterPro" id="IPR007657">
    <property type="entry name" value="Glycosyltransferase_61"/>
</dbReference>
<protein>
    <submittedName>
        <fullName evidence="6">Unannotated protein</fullName>
    </submittedName>
</protein>
<proteinExistence type="predicted"/>
<evidence type="ECO:0000256" key="2">
    <source>
        <dbReference type="ARBA" id="ARBA00022679"/>
    </source>
</evidence>
<name>A0A6J6CYP9_9ZZZZ</name>
<evidence type="ECO:0000313" key="6">
    <source>
        <dbReference type="EMBL" id="CAB4556276.1"/>
    </source>
</evidence>
<reference evidence="6" key="1">
    <citation type="submission" date="2020-05" db="EMBL/GenBank/DDBJ databases">
        <authorList>
            <person name="Chiriac C."/>
            <person name="Salcher M."/>
            <person name="Ghai R."/>
            <person name="Kavagutti S V."/>
        </authorList>
    </citation>
    <scope>NUCLEOTIDE SEQUENCE</scope>
</reference>
<evidence type="ECO:0000256" key="1">
    <source>
        <dbReference type="ARBA" id="ARBA00022676"/>
    </source>
</evidence>
<feature type="domain" description="Glycosyltransferase 61 catalytic" evidence="5">
    <location>
        <begin position="24"/>
        <end position="212"/>
    </location>
</feature>
<dbReference type="EMBL" id="CAEZTD010000019">
    <property type="protein sequence ID" value="CAB4556276.1"/>
    <property type="molecule type" value="Genomic_DNA"/>
</dbReference>
<feature type="region of interest" description="Disordered" evidence="4">
    <location>
        <begin position="128"/>
        <end position="151"/>
    </location>
</feature>
<dbReference type="GO" id="GO:0016757">
    <property type="term" value="F:glycosyltransferase activity"/>
    <property type="evidence" value="ECO:0007669"/>
    <property type="project" value="UniProtKB-KW"/>
</dbReference>
<evidence type="ECO:0000256" key="4">
    <source>
        <dbReference type="SAM" id="MobiDB-lite"/>
    </source>
</evidence>
<keyword evidence="1" id="KW-0328">Glycosyltransferase</keyword>
<organism evidence="6">
    <name type="scientific">freshwater metagenome</name>
    <dbReference type="NCBI Taxonomy" id="449393"/>
    <lineage>
        <taxon>unclassified sequences</taxon>
        <taxon>metagenomes</taxon>
        <taxon>ecological metagenomes</taxon>
    </lineage>
</organism>
<dbReference type="PANTHER" id="PTHR20961">
    <property type="entry name" value="GLYCOSYLTRANSFERASE"/>
    <property type="match status" value="1"/>
</dbReference>
<feature type="compositionally biased region" description="Low complexity" evidence="4">
    <location>
        <begin position="128"/>
        <end position="138"/>
    </location>
</feature>
<sequence length="278" mass="31583">MSRKEFSEAAILTVKEMPASVQHFAHFMMDYFVHVALWCDEHPATPVVVRDCGPCTPWFELLPAGNRVTVLPLSEVKKLSSLYPDNVHVMPGAGQFAPPRHSDRLPRFRAMFTTQVEPQGRNRVMATRSMSPSFYSSPESERRSSGPRRRRIGNEDHLARLLNRWWSFTVVEFFQLSPREAVTMMSSCSVFFAQRGAALMNLLFMPPGATVIEVLPQEFSSNQGHADLYRRACGHLGLRYMRIMQKSQFARVAPLRVVLVLAKLKIAPNARWPVGSKH</sequence>